<dbReference type="Gene3D" id="1.10.287.4300">
    <property type="entry name" value="Stage III sporulation protein AH-like"/>
    <property type="match status" value="1"/>
</dbReference>
<gene>
    <name evidence="2" type="ORF">FG383_12030</name>
</gene>
<evidence type="ECO:0000313" key="2">
    <source>
        <dbReference type="EMBL" id="TQR13724.1"/>
    </source>
</evidence>
<proteinExistence type="predicted"/>
<evidence type="ECO:0000313" key="3">
    <source>
        <dbReference type="Proteomes" id="UP000318937"/>
    </source>
</evidence>
<comment type="caution">
    <text evidence="2">The sequence shown here is derived from an EMBL/GenBank/DDBJ whole genome shotgun (WGS) entry which is preliminary data.</text>
</comment>
<accession>A0A544T8E8</accession>
<keyword evidence="1" id="KW-1133">Transmembrane helix</keyword>
<feature type="transmembrane region" description="Helical" evidence="1">
    <location>
        <begin position="7"/>
        <end position="25"/>
    </location>
</feature>
<dbReference type="OrthoDB" id="2939102at2"/>
<name>A0A544T8E8_9BACI</name>
<dbReference type="EMBL" id="VDGG01000023">
    <property type="protein sequence ID" value="TQR13724.1"/>
    <property type="molecule type" value="Genomic_DNA"/>
</dbReference>
<sequence>MNIKKRSVWFLTLISLVAVVTVFYLSDRPSPFDGIALFSNDTLEDVELVETSSTNEESFASHSNEFEEMRMEVQQKRSQLRDTLTSKVGSNDFTTEQKDAAFNEIEELIKIDSTEAMLELVIKSLGYDDALVRIEDKDVLIDVVANEQSTKKASDIIYAVKREWPQAYNVEVKFNGL</sequence>
<keyword evidence="1" id="KW-0812">Transmembrane</keyword>
<dbReference type="Pfam" id="PF12685">
    <property type="entry name" value="SpoIIIAH"/>
    <property type="match status" value="1"/>
</dbReference>
<dbReference type="Proteomes" id="UP000318937">
    <property type="component" value="Unassembled WGS sequence"/>
</dbReference>
<dbReference type="InterPro" id="IPR024232">
    <property type="entry name" value="SpoIIIAH"/>
</dbReference>
<dbReference type="RefSeq" id="WP_142607637.1">
    <property type="nucleotide sequence ID" value="NZ_VDGG01000023.1"/>
</dbReference>
<dbReference type="InterPro" id="IPR038503">
    <property type="entry name" value="SpoIIIAH_sf"/>
</dbReference>
<dbReference type="AlphaFoldDB" id="A0A544T8E8"/>
<protein>
    <submittedName>
        <fullName evidence="2">SpoIIIAH-like family protein</fullName>
    </submittedName>
</protein>
<keyword evidence="1" id="KW-0472">Membrane</keyword>
<keyword evidence="3" id="KW-1185">Reference proteome</keyword>
<organism evidence="2 3">
    <name type="scientific">Psychrobacillus soli</name>
    <dbReference type="NCBI Taxonomy" id="1543965"/>
    <lineage>
        <taxon>Bacteria</taxon>
        <taxon>Bacillati</taxon>
        <taxon>Bacillota</taxon>
        <taxon>Bacilli</taxon>
        <taxon>Bacillales</taxon>
        <taxon>Bacillaceae</taxon>
        <taxon>Psychrobacillus</taxon>
    </lineage>
</organism>
<evidence type="ECO:0000256" key="1">
    <source>
        <dbReference type="SAM" id="Phobius"/>
    </source>
</evidence>
<reference evidence="2 3" key="1">
    <citation type="submission" date="2019-05" db="EMBL/GenBank/DDBJ databases">
        <title>Psychrobacillus vulpis sp. nov., a new species isolated from feces of a red fox that inhabits in The Tablas de Daimiel Natural Park, Albacete, Spain.</title>
        <authorList>
            <person name="Rodriguez M."/>
            <person name="Reina J.C."/>
            <person name="Bejar V."/>
            <person name="Llamas I."/>
        </authorList>
    </citation>
    <scope>NUCLEOTIDE SEQUENCE [LARGE SCALE GENOMIC DNA]</scope>
    <source>
        <strain evidence="2 3">NHI-2</strain>
    </source>
</reference>